<dbReference type="Proteomes" id="UP000185924">
    <property type="component" value="Unassembled WGS sequence"/>
</dbReference>
<reference evidence="3" key="1">
    <citation type="submission" date="2017-01" db="EMBL/GenBank/DDBJ databases">
        <authorList>
            <person name="Varghese N."/>
            <person name="Submissions S."/>
        </authorList>
    </citation>
    <scope>NUCLEOTIDE SEQUENCE [LARGE SCALE GENOMIC DNA]</scope>
    <source>
        <strain evidence="3">DM9</strain>
    </source>
</reference>
<dbReference type="STRING" id="1077936.SAMN05421545_3238"/>
<dbReference type="CDD" id="cd10917">
    <property type="entry name" value="CE4_NodB_like_6s_7s"/>
    <property type="match status" value="1"/>
</dbReference>
<sequence length="236" mass="27694">MVDSHGAIIRGDTTVRQIALIFTGDEFADGGEVISHVLKKHQVKASFFLTGRFYRNPAFRALIRGLKKEGHYLGAHSDEHLLYCDWTKRDSLLVTREQFREDLRKNYQRMEAFGVKKKDAPYFLPPYEWYNRSISNWTSEEGLQLVNFSPGTRSAADYTYPEMGNRYMDSETVLQSIMGYEAKDRNGLNGFMLLLHIGTDPRRTDKFYHRLDEMLTKLKEKNYRFVRLDELLEQEK</sequence>
<dbReference type="InterPro" id="IPR050248">
    <property type="entry name" value="Polysacc_deacetylase_ArnD"/>
</dbReference>
<accession>A0A1N7A5X6</accession>
<organism evidence="2 3">
    <name type="scientific">Pontibacter lucknowensis</name>
    <dbReference type="NCBI Taxonomy" id="1077936"/>
    <lineage>
        <taxon>Bacteria</taxon>
        <taxon>Pseudomonadati</taxon>
        <taxon>Bacteroidota</taxon>
        <taxon>Cytophagia</taxon>
        <taxon>Cytophagales</taxon>
        <taxon>Hymenobacteraceae</taxon>
        <taxon>Pontibacter</taxon>
    </lineage>
</organism>
<dbReference type="AlphaFoldDB" id="A0A1N7A5X6"/>
<evidence type="ECO:0000313" key="3">
    <source>
        <dbReference type="Proteomes" id="UP000185924"/>
    </source>
</evidence>
<evidence type="ECO:0000259" key="1">
    <source>
        <dbReference type="PROSITE" id="PS51677"/>
    </source>
</evidence>
<dbReference type="EMBL" id="FTNM01000005">
    <property type="protein sequence ID" value="SIR34381.1"/>
    <property type="molecule type" value="Genomic_DNA"/>
</dbReference>
<dbReference type="PANTHER" id="PTHR10587:SF137">
    <property type="entry name" value="4-DEOXY-4-FORMAMIDO-L-ARABINOSE-PHOSPHOUNDECAPRENOL DEFORMYLASE ARND-RELATED"/>
    <property type="match status" value="1"/>
</dbReference>
<feature type="domain" description="NodB homology" evidence="1">
    <location>
        <begin position="16"/>
        <end position="226"/>
    </location>
</feature>
<gene>
    <name evidence="2" type="ORF">SAMN05421545_3238</name>
</gene>
<dbReference type="InterPro" id="IPR011330">
    <property type="entry name" value="Glyco_hydro/deAcase_b/a-brl"/>
</dbReference>
<dbReference type="PROSITE" id="PS51677">
    <property type="entry name" value="NODB"/>
    <property type="match status" value="1"/>
</dbReference>
<dbReference type="SUPFAM" id="SSF88713">
    <property type="entry name" value="Glycoside hydrolase/deacetylase"/>
    <property type="match status" value="1"/>
</dbReference>
<dbReference type="GO" id="GO:0005975">
    <property type="term" value="P:carbohydrate metabolic process"/>
    <property type="evidence" value="ECO:0007669"/>
    <property type="project" value="InterPro"/>
</dbReference>
<dbReference type="Gene3D" id="3.20.20.370">
    <property type="entry name" value="Glycoside hydrolase/deacetylase"/>
    <property type="match status" value="1"/>
</dbReference>
<name>A0A1N7A5X6_9BACT</name>
<dbReference type="Pfam" id="PF01522">
    <property type="entry name" value="Polysacc_deac_1"/>
    <property type="match status" value="1"/>
</dbReference>
<protein>
    <submittedName>
        <fullName evidence="2">Peptidoglycan/xylan/chitin deacetylase, PgdA/CDA1 family</fullName>
    </submittedName>
</protein>
<evidence type="ECO:0000313" key="2">
    <source>
        <dbReference type="EMBL" id="SIR34381.1"/>
    </source>
</evidence>
<dbReference type="GO" id="GO:0016810">
    <property type="term" value="F:hydrolase activity, acting on carbon-nitrogen (but not peptide) bonds"/>
    <property type="evidence" value="ECO:0007669"/>
    <property type="project" value="InterPro"/>
</dbReference>
<dbReference type="InterPro" id="IPR002509">
    <property type="entry name" value="NODB_dom"/>
</dbReference>
<dbReference type="PANTHER" id="PTHR10587">
    <property type="entry name" value="GLYCOSYL TRANSFERASE-RELATED"/>
    <property type="match status" value="1"/>
</dbReference>
<keyword evidence="3" id="KW-1185">Reference proteome</keyword>
<proteinExistence type="predicted"/>